<evidence type="ECO:0000313" key="1">
    <source>
        <dbReference type="EMBL" id="MBT1686978.1"/>
    </source>
</evidence>
<dbReference type="Proteomes" id="UP001319180">
    <property type="component" value="Unassembled WGS sequence"/>
</dbReference>
<gene>
    <name evidence="1" type="ORF">KK078_10440</name>
</gene>
<dbReference type="Pfam" id="PF13689">
    <property type="entry name" value="DUF4154"/>
    <property type="match status" value="1"/>
</dbReference>
<evidence type="ECO:0000313" key="2">
    <source>
        <dbReference type="Proteomes" id="UP001319180"/>
    </source>
</evidence>
<name>A0AAP2GII0_9BACT</name>
<proteinExistence type="predicted"/>
<keyword evidence="2" id="KW-1185">Reference proteome</keyword>
<dbReference type="EMBL" id="JAHESC010000012">
    <property type="protein sequence ID" value="MBT1686978.1"/>
    <property type="molecule type" value="Genomic_DNA"/>
</dbReference>
<sequence>MRKTLSTLLFFFAFLPGFTQTHKFQSVFIYSFTRYVQWPDAYNQGDFEILVLGDSPIYDELKNMAAAKKVGGDRTIKVTRINSPGEIRRCNILYVPSNKSALIDNVLAKVASQSILIVTEEPGLGVKGSDINFIVKDGKLAFELNQAAVNRQNLKVSNELTRLGIMI</sequence>
<comment type="caution">
    <text evidence="1">The sequence shown here is derived from an EMBL/GenBank/DDBJ whole genome shotgun (WGS) entry which is preliminary data.</text>
</comment>
<organism evidence="1 2">
    <name type="scientific">Dawidia soli</name>
    <dbReference type="NCBI Taxonomy" id="2782352"/>
    <lineage>
        <taxon>Bacteria</taxon>
        <taxon>Pseudomonadati</taxon>
        <taxon>Bacteroidota</taxon>
        <taxon>Cytophagia</taxon>
        <taxon>Cytophagales</taxon>
        <taxon>Chryseotaleaceae</taxon>
        <taxon>Dawidia</taxon>
    </lineage>
</organism>
<dbReference type="RefSeq" id="WP_254090211.1">
    <property type="nucleotide sequence ID" value="NZ_JAHESC010000012.1"/>
</dbReference>
<dbReference type="InterPro" id="IPR025293">
    <property type="entry name" value="YfiR/HmsC-like"/>
</dbReference>
<accession>A0AAP2GII0</accession>
<protein>
    <submittedName>
        <fullName evidence="1">DUF4154 domain-containing protein</fullName>
    </submittedName>
</protein>
<reference evidence="1 2" key="1">
    <citation type="submission" date="2021-05" db="EMBL/GenBank/DDBJ databases">
        <title>A Polyphasic approach of four new species of the genus Ohtaekwangia: Ohtaekwangia histidinii sp. nov., Ohtaekwangia cretensis sp. nov., Ohtaekwangia indiensis sp. nov., Ohtaekwangia reichenbachii sp. nov. from diverse environment.</title>
        <authorList>
            <person name="Octaviana S."/>
        </authorList>
    </citation>
    <scope>NUCLEOTIDE SEQUENCE [LARGE SCALE GENOMIC DNA]</scope>
    <source>
        <strain evidence="1 2">PWU37</strain>
    </source>
</reference>
<dbReference type="AlphaFoldDB" id="A0AAP2GII0"/>